<evidence type="ECO:0000256" key="2">
    <source>
        <dbReference type="ARBA" id="ARBA00007399"/>
    </source>
</evidence>
<dbReference type="InterPro" id="IPR018046">
    <property type="entry name" value="Pili_assmbl_chaperone_CS"/>
</dbReference>
<reference evidence="12" key="1">
    <citation type="submission" date="2019-07" db="EMBL/GenBank/DDBJ databases">
        <authorList>
            <person name="Ashton P.M."/>
            <person name="Dallman T."/>
            <person name="Nair S."/>
            <person name="De Pinna E."/>
            <person name="Peters T."/>
            <person name="Grant K."/>
        </authorList>
    </citation>
    <scope>NUCLEOTIDE SEQUENCE [LARGE SCALE GENOMIC DNA]</scope>
    <source>
        <strain evidence="12">674345</strain>
    </source>
</reference>
<proteinExistence type="inferred from homology"/>
<dbReference type="GO" id="GO:0030288">
    <property type="term" value="C:outer membrane-bounded periplasmic space"/>
    <property type="evidence" value="ECO:0007669"/>
    <property type="project" value="InterPro"/>
</dbReference>
<evidence type="ECO:0000256" key="6">
    <source>
        <dbReference type="ARBA" id="ARBA00023186"/>
    </source>
</evidence>
<dbReference type="InterPro" id="IPR036316">
    <property type="entry name" value="Pili_assmbl_chap_C_dom_sf"/>
</dbReference>
<feature type="domain" description="Pili assembly chaperone C-terminal" evidence="11">
    <location>
        <begin position="171"/>
        <end position="227"/>
    </location>
</feature>
<dbReference type="PANTHER" id="PTHR30251">
    <property type="entry name" value="PILUS ASSEMBLY CHAPERONE"/>
    <property type="match status" value="1"/>
</dbReference>
<dbReference type="InterPro" id="IPR016148">
    <property type="entry name" value="Pili_assmbl_chaperone_C"/>
</dbReference>
<dbReference type="Proteomes" id="UP000839836">
    <property type="component" value="Unassembled WGS sequence"/>
</dbReference>
<dbReference type="InterPro" id="IPR050643">
    <property type="entry name" value="Periplasmic_pilus_chap"/>
</dbReference>
<name>A0A5Y2SIN8_SALHO</name>
<dbReference type="Gene3D" id="2.60.40.10">
    <property type="entry name" value="Immunoglobulins"/>
    <property type="match status" value="2"/>
</dbReference>
<feature type="chain" id="PRO_5024965099" evidence="9">
    <location>
        <begin position="29"/>
        <end position="246"/>
    </location>
</feature>
<evidence type="ECO:0000256" key="9">
    <source>
        <dbReference type="SAM" id="SignalP"/>
    </source>
</evidence>
<comment type="caution">
    <text evidence="12">The sequence shown here is derived from an EMBL/GenBank/DDBJ whole genome shotgun (WGS) entry which is preliminary data.</text>
</comment>
<dbReference type="EMBL" id="AAILSW010000047">
    <property type="protein sequence ID" value="ECF6075992.1"/>
    <property type="molecule type" value="Genomic_DNA"/>
</dbReference>
<dbReference type="Pfam" id="PF00345">
    <property type="entry name" value="PapD_N"/>
    <property type="match status" value="1"/>
</dbReference>
<evidence type="ECO:0000313" key="12">
    <source>
        <dbReference type="EMBL" id="ECF6075992.1"/>
    </source>
</evidence>
<dbReference type="SUPFAM" id="SSF49584">
    <property type="entry name" value="Periplasmic chaperone C-domain"/>
    <property type="match status" value="1"/>
</dbReference>
<dbReference type="FunFam" id="2.60.40.10:FF:000458">
    <property type="entry name" value="Molecular chaperone FimC"/>
    <property type="match status" value="1"/>
</dbReference>
<evidence type="ECO:0000256" key="1">
    <source>
        <dbReference type="ARBA" id="ARBA00004418"/>
    </source>
</evidence>
<comment type="subcellular location">
    <subcellularLocation>
        <location evidence="1 8">Periplasm</location>
    </subcellularLocation>
</comment>
<keyword evidence="3" id="KW-1029">Fimbrium biogenesis</keyword>
<evidence type="ECO:0000256" key="8">
    <source>
        <dbReference type="RuleBase" id="RU003918"/>
    </source>
</evidence>
<comment type="similarity">
    <text evidence="2 8">Belongs to the periplasmic pilus chaperone family.</text>
</comment>
<accession>A0A5Y2SIN8</accession>
<feature type="signal peptide" evidence="9">
    <location>
        <begin position="1"/>
        <end position="28"/>
    </location>
</feature>
<evidence type="ECO:0000259" key="10">
    <source>
        <dbReference type="Pfam" id="PF00345"/>
    </source>
</evidence>
<dbReference type="InterPro" id="IPR013783">
    <property type="entry name" value="Ig-like_fold"/>
</dbReference>
<sequence length="246" mass="28087">MEQKVSVKFSYKCMLLCLFLLTTSDLYAAVNIDRTRVIMNGDVKSLSVTLSNQSKSLPYLAQSWVEDSSGKRSETYFLALPPLQRIDPLKKSQVRIMALPSTETLPKDRETLFYFNVREIPPKSDKQNVLQIALQSRLKMFWRPTDIKKAPNVRTEEKLNIIREKGKLILDNPTPYYITLGYLGPDNKGNFRGFESEMVAPFSKKNVNVNFNGDGLDVGYIDDFGGLNINHYHCTESLCSLENRTN</sequence>
<dbReference type="InterPro" id="IPR016147">
    <property type="entry name" value="Pili_assmbl_chaperone_N"/>
</dbReference>
<dbReference type="PROSITE" id="PS00635">
    <property type="entry name" value="PILI_CHAPERONE"/>
    <property type="match status" value="1"/>
</dbReference>
<dbReference type="PANTHER" id="PTHR30251:SF5">
    <property type="entry name" value="FIMBRIAL CHAPARONE PROTEIN"/>
    <property type="match status" value="1"/>
</dbReference>
<dbReference type="InterPro" id="IPR008962">
    <property type="entry name" value="PapD-like_sf"/>
</dbReference>
<evidence type="ECO:0000256" key="3">
    <source>
        <dbReference type="ARBA" id="ARBA00022558"/>
    </source>
</evidence>
<evidence type="ECO:0000256" key="5">
    <source>
        <dbReference type="ARBA" id="ARBA00022764"/>
    </source>
</evidence>
<feature type="domain" description="Pili assembly chaperone N-terminal" evidence="10">
    <location>
        <begin position="30"/>
        <end position="147"/>
    </location>
</feature>
<protein>
    <submittedName>
        <fullName evidence="12">Fimbria/pilus periplasmic chaperone</fullName>
    </submittedName>
</protein>
<keyword evidence="6 8" id="KW-0143">Chaperone</keyword>
<evidence type="ECO:0000256" key="7">
    <source>
        <dbReference type="ARBA" id="ARBA00023319"/>
    </source>
</evidence>
<keyword evidence="7" id="KW-0393">Immunoglobulin domain</keyword>
<dbReference type="Pfam" id="PF02753">
    <property type="entry name" value="PapD_C"/>
    <property type="match status" value="1"/>
</dbReference>
<evidence type="ECO:0000256" key="4">
    <source>
        <dbReference type="ARBA" id="ARBA00022729"/>
    </source>
</evidence>
<organism evidence="12">
    <name type="scientific">Salmonella houtenae</name>
    <dbReference type="NCBI Taxonomy" id="59205"/>
    <lineage>
        <taxon>Bacteria</taxon>
        <taxon>Pseudomonadati</taxon>
        <taxon>Pseudomonadota</taxon>
        <taxon>Gammaproteobacteria</taxon>
        <taxon>Enterobacterales</taxon>
        <taxon>Enterobacteriaceae</taxon>
        <taxon>Salmonella</taxon>
    </lineage>
</organism>
<dbReference type="AlphaFoldDB" id="A0A5Y2SIN8"/>
<dbReference type="InterPro" id="IPR001829">
    <property type="entry name" value="Pili_assmbl_chaperone_bac"/>
</dbReference>
<dbReference type="PRINTS" id="PR00969">
    <property type="entry name" value="CHAPERONPILI"/>
</dbReference>
<keyword evidence="4 9" id="KW-0732">Signal</keyword>
<evidence type="ECO:0000259" key="11">
    <source>
        <dbReference type="Pfam" id="PF02753"/>
    </source>
</evidence>
<keyword evidence="5" id="KW-0574">Periplasm</keyword>
<dbReference type="SUPFAM" id="SSF49354">
    <property type="entry name" value="PapD-like"/>
    <property type="match status" value="1"/>
</dbReference>
<dbReference type="GO" id="GO:0071555">
    <property type="term" value="P:cell wall organization"/>
    <property type="evidence" value="ECO:0007669"/>
    <property type="project" value="InterPro"/>
</dbReference>
<gene>
    <name evidence="12" type="ORF">FNH47_18630</name>
</gene>